<dbReference type="AlphaFoldDB" id="A0AAE3MB30"/>
<sequence>MKKAVVIVAGGSGSRMNSDIPKQFLELGGKPVLMRTIERFVEYDPAIEIVLVLPKDQVSYWDGLCEKYGFTQSYKLAFGGETRFESVRNGLESLKEECLVGVHDGVRPFVSDQTLDNCYGLALECDSAIPVVDAIESIRILDEGSSKAVDRDLYKMVQTPQVFKCSMLKKSYQEPYQKIFTDDASVFEYFGYPIFLAKGNRENIKLTTPMDLVFGEALIGKL</sequence>
<evidence type="ECO:0000256" key="2">
    <source>
        <dbReference type="ARBA" id="ARBA00022695"/>
    </source>
</evidence>
<keyword evidence="3" id="KW-0414">Isoprene biosynthesis</keyword>
<dbReference type="SUPFAM" id="SSF53448">
    <property type="entry name" value="Nucleotide-diphospho-sugar transferases"/>
    <property type="match status" value="1"/>
</dbReference>
<dbReference type="InterPro" id="IPR001228">
    <property type="entry name" value="IspD"/>
</dbReference>
<dbReference type="PANTHER" id="PTHR32125">
    <property type="entry name" value="2-C-METHYL-D-ERYTHRITOL 4-PHOSPHATE CYTIDYLYLTRANSFERASE, CHLOROPLASTIC"/>
    <property type="match status" value="1"/>
</dbReference>
<reference evidence="4" key="1">
    <citation type="submission" date="2022-10" db="EMBL/GenBank/DDBJ databases">
        <authorList>
            <person name="Yu W.X."/>
        </authorList>
    </citation>
    <scope>NUCLEOTIDE SEQUENCE</scope>
    <source>
        <strain evidence="4">D04</strain>
    </source>
</reference>
<protein>
    <recommendedName>
        <fullName evidence="3">2-C-methyl-D-erythritol 4-phosphate cytidylyltransferase</fullName>
        <ecNumber evidence="3">2.7.7.60</ecNumber>
    </recommendedName>
    <alternativeName>
        <fullName evidence="3">4-diphosphocytidyl-2C-methyl-D-erythritol synthase</fullName>
    </alternativeName>
    <alternativeName>
        <fullName evidence="3">MEP cytidylyltransferase</fullName>
        <shortName evidence="3">MCT</shortName>
    </alternativeName>
</protein>
<dbReference type="InterPro" id="IPR034683">
    <property type="entry name" value="IspD/TarI"/>
</dbReference>
<dbReference type="InterPro" id="IPR050088">
    <property type="entry name" value="IspD/TarI_cytidylyltransf_bact"/>
</dbReference>
<dbReference type="NCBIfam" id="TIGR00453">
    <property type="entry name" value="ispD"/>
    <property type="match status" value="1"/>
</dbReference>
<evidence type="ECO:0000256" key="1">
    <source>
        <dbReference type="ARBA" id="ARBA00022679"/>
    </source>
</evidence>
<dbReference type="HAMAP" id="MF_00108">
    <property type="entry name" value="IspD"/>
    <property type="match status" value="1"/>
</dbReference>
<organism evidence="4 5">
    <name type="scientific">Plebeiibacterium marinum</name>
    <dbReference type="NCBI Taxonomy" id="2992111"/>
    <lineage>
        <taxon>Bacteria</taxon>
        <taxon>Pseudomonadati</taxon>
        <taxon>Bacteroidota</taxon>
        <taxon>Bacteroidia</taxon>
        <taxon>Marinilabiliales</taxon>
        <taxon>Marinilabiliaceae</taxon>
        <taxon>Plebeiibacterium</taxon>
    </lineage>
</organism>
<dbReference type="Proteomes" id="UP001207408">
    <property type="component" value="Unassembled WGS sequence"/>
</dbReference>
<evidence type="ECO:0000256" key="3">
    <source>
        <dbReference type="HAMAP-Rule" id="MF_00108"/>
    </source>
</evidence>
<dbReference type="CDD" id="cd02516">
    <property type="entry name" value="CDP-ME_synthetase"/>
    <property type="match status" value="1"/>
</dbReference>
<keyword evidence="5" id="KW-1185">Reference proteome</keyword>
<dbReference type="GO" id="GO:0019288">
    <property type="term" value="P:isopentenyl diphosphate biosynthetic process, methylerythritol 4-phosphate pathway"/>
    <property type="evidence" value="ECO:0007669"/>
    <property type="project" value="UniProtKB-UniRule"/>
</dbReference>
<keyword evidence="1 3" id="KW-0808">Transferase</keyword>
<feature type="site" description="Transition state stabilizer" evidence="3">
    <location>
        <position position="22"/>
    </location>
</feature>
<evidence type="ECO:0000313" key="4">
    <source>
        <dbReference type="EMBL" id="MCW3804448.1"/>
    </source>
</evidence>
<dbReference type="Pfam" id="PF01128">
    <property type="entry name" value="IspD"/>
    <property type="match status" value="1"/>
</dbReference>
<comment type="similarity">
    <text evidence="3">Belongs to the IspD/TarI cytidylyltransferase family. IspD subfamily.</text>
</comment>
<accession>A0AAE3MB30</accession>
<feature type="site" description="Transition state stabilizer" evidence="3">
    <location>
        <position position="15"/>
    </location>
</feature>
<evidence type="ECO:0000313" key="5">
    <source>
        <dbReference type="Proteomes" id="UP001207408"/>
    </source>
</evidence>
<comment type="caution">
    <text evidence="4">The sequence shown here is derived from an EMBL/GenBank/DDBJ whole genome shotgun (WGS) entry which is preliminary data.</text>
</comment>
<dbReference type="InterPro" id="IPR029044">
    <property type="entry name" value="Nucleotide-diphossugar_trans"/>
</dbReference>
<dbReference type="RefSeq" id="WP_301197669.1">
    <property type="nucleotide sequence ID" value="NZ_JAPDPI010000002.1"/>
</dbReference>
<dbReference type="NCBIfam" id="NF001186">
    <property type="entry name" value="PRK00155.2-3"/>
    <property type="match status" value="1"/>
</dbReference>
<dbReference type="EMBL" id="JAPDPI010000002">
    <property type="protein sequence ID" value="MCW3804448.1"/>
    <property type="molecule type" value="Genomic_DNA"/>
</dbReference>
<dbReference type="EC" id="2.7.7.60" evidence="3"/>
<dbReference type="Gene3D" id="3.90.550.10">
    <property type="entry name" value="Spore Coat Polysaccharide Biosynthesis Protein SpsA, Chain A"/>
    <property type="match status" value="1"/>
</dbReference>
<dbReference type="GO" id="GO:0050518">
    <property type="term" value="F:2-C-methyl-D-erythritol 4-phosphate cytidylyltransferase activity"/>
    <property type="evidence" value="ECO:0007669"/>
    <property type="project" value="UniProtKB-UniRule"/>
</dbReference>
<comment type="function">
    <text evidence="3">Catalyzes the formation of 4-diphosphocytidyl-2-C-methyl-D-erythritol from CTP and 2-C-methyl-D-erythritol 4-phosphate (MEP).</text>
</comment>
<keyword evidence="2 3" id="KW-0548">Nucleotidyltransferase</keyword>
<gene>
    <name evidence="3" type="primary">ispD</name>
    <name evidence="4" type="ORF">OM074_02360</name>
</gene>
<proteinExistence type="inferred from homology"/>
<dbReference type="PANTHER" id="PTHR32125:SF4">
    <property type="entry name" value="2-C-METHYL-D-ERYTHRITOL 4-PHOSPHATE CYTIDYLYLTRANSFERASE, CHLOROPLASTIC"/>
    <property type="match status" value="1"/>
</dbReference>
<feature type="site" description="Positions MEP for the nucleophilic attack" evidence="3">
    <location>
        <position position="151"/>
    </location>
</feature>
<feature type="site" description="Positions MEP for the nucleophilic attack" evidence="3">
    <location>
        <position position="205"/>
    </location>
</feature>
<comment type="catalytic activity">
    <reaction evidence="3">
        <text>2-C-methyl-D-erythritol 4-phosphate + CTP + H(+) = 4-CDP-2-C-methyl-D-erythritol + diphosphate</text>
        <dbReference type="Rhea" id="RHEA:13429"/>
        <dbReference type="ChEBI" id="CHEBI:15378"/>
        <dbReference type="ChEBI" id="CHEBI:33019"/>
        <dbReference type="ChEBI" id="CHEBI:37563"/>
        <dbReference type="ChEBI" id="CHEBI:57823"/>
        <dbReference type="ChEBI" id="CHEBI:58262"/>
        <dbReference type="EC" id="2.7.7.60"/>
    </reaction>
</comment>
<dbReference type="FunFam" id="3.90.550.10:FF:000003">
    <property type="entry name" value="2-C-methyl-D-erythritol 4-phosphate cytidylyltransferase"/>
    <property type="match status" value="1"/>
</dbReference>
<comment type="pathway">
    <text evidence="3">Isoprenoid biosynthesis; isopentenyl diphosphate biosynthesis via DXP pathway; isopentenyl diphosphate from 1-deoxy-D-xylulose 5-phosphate: step 2/6.</text>
</comment>
<name>A0AAE3MB30_9BACT</name>